<evidence type="ECO:0000256" key="5">
    <source>
        <dbReference type="ARBA" id="ARBA00022840"/>
    </source>
</evidence>
<dbReference type="GO" id="GO:0006085">
    <property type="term" value="P:acetyl-CoA biosynthetic process"/>
    <property type="evidence" value="ECO:0007669"/>
    <property type="project" value="UniProtKB-UniRule"/>
</dbReference>
<dbReference type="PRINTS" id="PR00471">
    <property type="entry name" value="ACETATEKNASE"/>
</dbReference>
<keyword evidence="5 6" id="KW-0067">ATP-binding</keyword>
<evidence type="ECO:0000256" key="1">
    <source>
        <dbReference type="ARBA" id="ARBA00008748"/>
    </source>
</evidence>
<comment type="catalytic activity">
    <reaction evidence="6">
        <text>acetate + ATP = acetyl phosphate + ADP</text>
        <dbReference type="Rhea" id="RHEA:11352"/>
        <dbReference type="ChEBI" id="CHEBI:22191"/>
        <dbReference type="ChEBI" id="CHEBI:30089"/>
        <dbReference type="ChEBI" id="CHEBI:30616"/>
        <dbReference type="ChEBI" id="CHEBI:456216"/>
        <dbReference type="EC" id="2.7.2.1"/>
    </reaction>
</comment>
<dbReference type="EC" id="2.7.2.1" evidence="6"/>
<evidence type="ECO:0000256" key="2">
    <source>
        <dbReference type="ARBA" id="ARBA00022679"/>
    </source>
</evidence>
<evidence type="ECO:0000313" key="8">
    <source>
        <dbReference type="EMBL" id="TWJ18901.1"/>
    </source>
</evidence>
<dbReference type="GO" id="GO:0005524">
    <property type="term" value="F:ATP binding"/>
    <property type="evidence" value="ECO:0007669"/>
    <property type="project" value="UniProtKB-KW"/>
</dbReference>
<feature type="site" description="Transition state stabilizer" evidence="6">
    <location>
        <position position="180"/>
    </location>
</feature>
<name>A0A562VM90_9BACT</name>
<dbReference type="InterPro" id="IPR000890">
    <property type="entry name" value="Aliphatic_acid_kin_short-chain"/>
</dbReference>
<keyword evidence="3 6" id="KW-0547">Nucleotide-binding</keyword>
<comment type="caution">
    <text evidence="6">Lacks conserved residue(s) required for the propagation of feature annotation.</text>
</comment>
<evidence type="ECO:0000256" key="6">
    <source>
        <dbReference type="HAMAP-Rule" id="MF_00020"/>
    </source>
</evidence>
<feature type="binding site" evidence="6">
    <location>
        <position position="91"/>
    </location>
    <ligand>
        <name>substrate</name>
    </ligand>
</feature>
<keyword evidence="9" id="KW-1185">Reference proteome</keyword>
<comment type="cofactor">
    <cofactor evidence="6">
        <name>Mg(2+)</name>
        <dbReference type="ChEBI" id="CHEBI:18420"/>
    </cofactor>
    <cofactor evidence="6">
        <name>Mn(2+)</name>
        <dbReference type="ChEBI" id="CHEBI:29035"/>
    </cofactor>
    <text evidence="6">Mg(2+). Can also accept Mn(2+).</text>
</comment>
<dbReference type="GO" id="GO:0008776">
    <property type="term" value="F:acetate kinase activity"/>
    <property type="evidence" value="ECO:0007669"/>
    <property type="project" value="UniProtKB-UniRule"/>
</dbReference>
<dbReference type="NCBIfam" id="TIGR00016">
    <property type="entry name" value="ackA"/>
    <property type="match status" value="1"/>
</dbReference>
<keyword evidence="2 6" id="KW-0808">Transferase</keyword>
<evidence type="ECO:0000256" key="4">
    <source>
        <dbReference type="ARBA" id="ARBA00022777"/>
    </source>
</evidence>
<comment type="similarity">
    <text evidence="1 6 7">Belongs to the acetokinase family.</text>
</comment>
<feature type="active site" description="Proton donor/acceptor" evidence="6">
    <location>
        <position position="148"/>
    </location>
</feature>
<dbReference type="UniPathway" id="UPA00340">
    <property type="reaction ID" value="UER00458"/>
</dbReference>
<proteinExistence type="inferred from homology"/>
<dbReference type="InterPro" id="IPR004372">
    <property type="entry name" value="Ac/propionate_kinase"/>
</dbReference>
<dbReference type="SUPFAM" id="SSF53067">
    <property type="entry name" value="Actin-like ATPase domain"/>
    <property type="match status" value="2"/>
</dbReference>
<dbReference type="HAMAP" id="MF_00020">
    <property type="entry name" value="Acetate_kinase"/>
    <property type="match status" value="1"/>
</dbReference>
<dbReference type="PROSITE" id="PS01076">
    <property type="entry name" value="ACETATE_KINASE_2"/>
    <property type="match status" value="1"/>
</dbReference>
<evidence type="ECO:0000313" key="9">
    <source>
        <dbReference type="Proteomes" id="UP000319449"/>
    </source>
</evidence>
<comment type="function">
    <text evidence="6">Catalyzes the formation of acetyl phosphate from acetate and ATP. Can also catalyze the reverse reaction.</text>
</comment>
<comment type="pathway">
    <text evidence="6">Metabolic intermediate biosynthesis; acetyl-CoA biosynthesis; acetyl-CoA from acetate: step 1/2.</text>
</comment>
<dbReference type="PANTHER" id="PTHR21060">
    <property type="entry name" value="ACETATE KINASE"/>
    <property type="match status" value="1"/>
</dbReference>
<keyword evidence="6" id="KW-0479">Metal-binding</keyword>
<dbReference type="GO" id="GO:0000287">
    <property type="term" value="F:magnesium ion binding"/>
    <property type="evidence" value="ECO:0007669"/>
    <property type="project" value="UniProtKB-UniRule"/>
</dbReference>
<keyword evidence="6" id="KW-0460">Magnesium</keyword>
<gene>
    <name evidence="6" type="primary">ackA</name>
    <name evidence="8" type="ORF">JN12_02352</name>
</gene>
<dbReference type="Gene3D" id="3.30.420.40">
    <property type="match status" value="2"/>
</dbReference>
<organism evidence="8 9">
    <name type="scientific">Geobacter argillaceus</name>
    <dbReference type="NCBI Taxonomy" id="345631"/>
    <lineage>
        <taxon>Bacteria</taxon>
        <taxon>Pseudomonadati</taxon>
        <taxon>Thermodesulfobacteriota</taxon>
        <taxon>Desulfuromonadia</taxon>
        <taxon>Geobacterales</taxon>
        <taxon>Geobacteraceae</taxon>
        <taxon>Geobacter</taxon>
    </lineage>
</organism>
<feature type="site" description="Transition state stabilizer" evidence="6">
    <location>
        <position position="241"/>
    </location>
</feature>
<dbReference type="CDD" id="cd24010">
    <property type="entry name" value="ASKHA_NBD_AcK_PK"/>
    <property type="match status" value="1"/>
</dbReference>
<evidence type="ECO:0000256" key="3">
    <source>
        <dbReference type="ARBA" id="ARBA00022741"/>
    </source>
</evidence>
<dbReference type="Pfam" id="PF00871">
    <property type="entry name" value="Acetate_kinase"/>
    <property type="match status" value="1"/>
</dbReference>
<dbReference type="GO" id="GO:0006083">
    <property type="term" value="P:acetate metabolic process"/>
    <property type="evidence" value="ECO:0007669"/>
    <property type="project" value="TreeGrafter"/>
</dbReference>
<dbReference type="GO" id="GO:0005737">
    <property type="term" value="C:cytoplasm"/>
    <property type="evidence" value="ECO:0007669"/>
    <property type="project" value="UniProtKB-SubCell"/>
</dbReference>
<evidence type="ECO:0000256" key="7">
    <source>
        <dbReference type="RuleBase" id="RU003835"/>
    </source>
</evidence>
<dbReference type="RefSeq" id="WP_145022950.1">
    <property type="nucleotide sequence ID" value="NZ_VLLN01000013.1"/>
</dbReference>
<sequence>MFILTLNCRAYAIRYHLYNPTTRTVAARGSIERIELGDSFITLELPVRKATVMEADCPDMRSALDMLLQFLGNGVHRVIAGHGDIVAVAHRVAHGGERFSGTTIITPAVLDGIREASVLAPLHNLPNLAGIEAARAIFPAIPHVAIFDTAFHQTMPEQAYIYPLPYEWYEQHGIRRYGFHGASHRYALLQAAELLGKEPEECNLVTIHVGYGISLCAIRKGQSIDTSMGLTPLEGATMETRSGDIDPGITTFMMQEENLSAREMDRLLNQKSGILGITGNCATRRAMLEGAADGDQRCRLALQICAYRLKKYIGAYVAVAGPLDAVVIVSATGGSDWQIRELALTGMEGFGIKLDRERNRRVVAEPVDICADDSRVGILVLPTNEEHILATEAAALLSPAWYTSDLCAQS</sequence>
<keyword evidence="6" id="KW-0963">Cytoplasm</keyword>
<feature type="binding site" evidence="6">
    <location>
        <begin position="208"/>
        <end position="212"/>
    </location>
    <ligand>
        <name>ATP</name>
        <dbReference type="ChEBI" id="CHEBI:30616"/>
    </ligand>
</feature>
<feature type="binding site" evidence="6">
    <location>
        <position position="385"/>
    </location>
    <ligand>
        <name>Mg(2+)</name>
        <dbReference type="ChEBI" id="CHEBI:18420"/>
    </ligand>
</feature>
<comment type="subcellular location">
    <subcellularLocation>
        <location evidence="6">Cytoplasm</location>
    </subcellularLocation>
</comment>
<dbReference type="PIRSF" id="PIRSF000722">
    <property type="entry name" value="Acetate_prop_kin"/>
    <property type="match status" value="1"/>
</dbReference>
<dbReference type="InterPro" id="IPR023865">
    <property type="entry name" value="Aliphatic_acid_kinase_CS"/>
</dbReference>
<reference evidence="8 9" key="1">
    <citation type="submission" date="2019-07" db="EMBL/GenBank/DDBJ databases">
        <title>Genomic Encyclopedia of Archaeal and Bacterial Type Strains, Phase II (KMG-II): from individual species to whole genera.</title>
        <authorList>
            <person name="Goeker M."/>
        </authorList>
    </citation>
    <scope>NUCLEOTIDE SEQUENCE [LARGE SCALE GENOMIC DNA]</scope>
    <source>
        <strain evidence="8 9">ATCC BAA-1139</strain>
    </source>
</reference>
<comment type="subunit">
    <text evidence="6">Homodimer.</text>
</comment>
<dbReference type="OrthoDB" id="9802453at2"/>
<dbReference type="InterPro" id="IPR043129">
    <property type="entry name" value="ATPase_NBD"/>
</dbReference>
<dbReference type="EMBL" id="VLLN01000013">
    <property type="protein sequence ID" value="TWJ18901.1"/>
    <property type="molecule type" value="Genomic_DNA"/>
</dbReference>
<dbReference type="PANTHER" id="PTHR21060:SF15">
    <property type="entry name" value="ACETATE KINASE-RELATED"/>
    <property type="match status" value="1"/>
</dbReference>
<feature type="binding site" evidence="6">
    <location>
        <position position="7"/>
    </location>
    <ligand>
        <name>Mg(2+)</name>
        <dbReference type="ChEBI" id="CHEBI:18420"/>
    </ligand>
</feature>
<comment type="caution">
    <text evidence="8">The sequence shown here is derived from an EMBL/GenBank/DDBJ whole genome shotgun (WGS) entry which is preliminary data.</text>
</comment>
<dbReference type="Proteomes" id="UP000319449">
    <property type="component" value="Unassembled WGS sequence"/>
</dbReference>
<dbReference type="AlphaFoldDB" id="A0A562VM90"/>
<protein>
    <recommendedName>
        <fullName evidence="6">Acetate kinase</fullName>
        <ecNumber evidence="6">2.7.2.1</ecNumber>
    </recommendedName>
    <alternativeName>
        <fullName evidence="6">Acetokinase</fullName>
    </alternativeName>
</protein>
<accession>A0A562VM90</accession>
<keyword evidence="4 6" id="KW-0418">Kinase</keyword>